<evidence type="ECO:0000259" key="4">
    <source>
        <dbReference type="PROSITE" id="PS01124"/>
    </source>
</evidence>
<keyword evidence="3" id="KW-0804">Transcription</keyword>
<dbReference type="GO" id="GO:0043565">
    <property type="term" value="F:sequence-specific DNA binding"/>
    <property type="evidence" value="ECO:0007669"/>
    <property type="project" value="InterPro"/>
</dbReference>
<dbReference type="SMART" id="SM00342">
    <property type="entry name" value="HTH_ARAC"/>
    <property type="match status" value="1"/>
</dbReference>
<name>A0A3D9JS47_9BACL</name>
<accession>A0A3D9JS47</accession>
<evidence type="ECO:0000256" key="1">
    <source>
        <dbReference type="ARBA" id="ARBA00023015"/>
    </source>
</evidence>
<dbReference type="Pfam" id="PF12833">
    <property type="entry name" value="HTH_18"/>
    <property type="match status" value="1"/>
</dbReference>
<evidence type="ECO:0000313" key="6">
    <source>
        <dbReference type="Proteomes" id="UP000256977"/>
    </source>
</evidence>
<dbReference type="InterPro" id="IPR009057">
    <property type="entry name" value="Homeodomain-like_sf"/>
</dbReference>
<dbReference type="Gene3D" id="1.10.10.60">
    <property type="entry name" value="Homeodomain-like"/>
    <property type="match status" value="2"/>
</dbReference>
<dbReference type="RefSeq" id="WP_116061555.1">
    <property type="nucleotide sequence ID" value="NZ_QRDZ01000011.1"/>
</dbReference>
<dbReference type="SUPFAM" id="SSF46689">
    <property type="entry name" value="Homeodomain-like"/>
    <property type="match status" value="1"/>
</dbReference>
<sequence>MKRMLEGIKLRTWYSKFFLSFVVLSAAMALTVTTLLSQAFSKGSAEQINEISQKRLEQSRSVFEFVLDQARLVALQLSLDNDLIRTMNSPEPTADYFLYSATLRKINDQMLTNKNIYSITLYNGLSDALIGTDRDKAKAEQETIAWLTESDAVQSLGRAIPRRLEVEGREEPGERVYTVFWYDRNYESREITSAIILNLTLDGFADQRAGTVEGDRFLILDQTGRLVFSPGSDRFLDDLSDTALVERILSSGTNESFIDETGSGKTLVSSVYSEQLGWYFVSAIPYETATKPISDIRRTAIWTCLALLALALVVSAVLSGMLSSPLSRLARKVLASPIDTGSISEKKLSEMEILNRFYANVTEKYERLEATSRSSHLSMKAEYLKELLHGIRVPEPGEAAQYGLNVDPVGGDASLLVAVLKLDGIAELAVREDELDHTVRAVLSDFAERYLKSRIACDVVKVDKEIVLLIGEDGTSQSASLEALSDLQREVAQDYGVTLTIAIGQPVRSGHELGDAYLSAKETVLYRLVHGEGKILFYEEIVSKLDSEFEYPHAKQKALLETIKTGKEEKAEAAAADFFSELRRASYPMIRSAVRYLLFSLLSAAAPNSTASTASGSYLGALEELEKMESLQRIEEWFAGYARTAIRAAVTSKKHPKSGLAEDIASFLEEQYGNPELSIELVAERFHYNGIYFGRLFKEMFNQTFLEYVTEMRIRKANELLADSKLTAKEVGEKVGFLNASYFVTWYKKHTGLAPTEYRKQI</sequence>
<dbReference type="PROSITE" id="PS01124">
    <property type="entry name" value="HTH_ARAC_FAMILY_2"/>
    <property type="match status" value="1"/>
</dbReference>
<dbReference type="InterPro" id="IPR018060">
    <property type="entry name" value="HTH_AraC"/>
</dbReference>
<reference evidence="5 6" key="1">
    <citation type="submission" date="2018-07" db="EMBL/GenBank/DDBJ databases">
        <title>Genomic Encyclopedia of Type Strains, Phase III (KMG-III): the genomes of soil and plant-associated and newly described type strains.</title>
        <authorList>
            <person name="Whitman W."/>
        </authorList>
    </citation>
    <scope>NUCLEOTIDE SEQUENCE [LARGE SCALE GENOMIC DNA]</scope>
    <source>
        <strain evidence="5 6">CECT 7287</strain>
    </source>
</reference>
<keyword evidence="2" id="KW-0238">DNA-binding</keyword>
<dbReference type="EMBL" id="QRDZ01000011">
    <property type="protein sequence ID" value="RED76760.1"/>
    <property type="molecule type" value="Genomic_DNA"/>
</dbReference>
<keyword evidence="6" id="KW-1185">Reference proteome</keyword>
<dbReference type="Proteomes" id="UP000256977">
    <property type="component" value="Unassembled WGS sequence"/>
</dbReference>
<gene>
    <name evidence="5" type="ORF">DFP98_111144</name>
</gene>
<keyword evidence="1" id="KW-0805">Transcription regulation</keyword>
<feature type="domain" description="HTH araC/xylS-type" evidence="4">
    <location>
        <begin position="662"/>
        <end position="761"/>
    </location>
</feature>
<dbReference type="GO" id="GO:0003700">
    <property type="term" value="F:DNA-binding transcription factor activity"/>
    <property type="evidence" value="ECO:0007669"/>
    <property type="project" value="InterPro"/>
</dbReference>
<proteinExistence type="predicted"/>
<protein>
    <submittedName>
        <fullName evidence="5">Helix-turn-helix protein</fullName>
    </submittedName>
</protein>
<dbReference type="Pfam" id="PF17853">
    <property type="entry name" value="GGDEF_2"/>
    <property type="match status" value="1"/>
</dbReference>
<dbReference type="AlphaFoldDB" id="A0A3D9JS47"/>
<dbReference type="PANTHER" id="PTHR43280">
    <property type="entry name" value="ARAC-FAMILY TRANSCRIPTIONAL REGULATOR"/>
    <property type="match status" value="1"/>
</dbReference>
<comment type="caution">
    <text evidence="5">The sequence shown here is derived from an EMBL/GenBank/DDBJ whole genome shotgun (WGS) entry which is preliminary data.</text>
</comment>
<evidence type="ECO:0000256" key="3">
    <source>
        <dbReference type="ARBA" id="ARBA00023163"/>
    </source>
</evidence>
<organism evidence="5 6">
    <name type="scientific">Cohnella phaseoli</name>
    <dbReference type="NCBI Taxonomy" id="456490"/>
    <lineage>
        <taxon>Bacteria</taxon>
        <taxon>Bacillati</taxon>
        <taxon>Bacillota</taxon>
        <taxon>Bacilli</taxon>
        <taxon>Bacillales</taxon>
        <taxon>Paenibacillaceae</taxon>
        <taxon>Cohnella</taxon>
    </lineage>
</organism>
<evidence type="ECO:0000313" key="5">
    <source>
        <dbReference type="EMBL" id="RED76760.1"/>
    </source>
</evidence>
<dbReference type="OrthoDB" id="2650757at2"/>
<dbReference type="InterPro" id="IPR041522">
    <property type="entry name" value="CdaR_GGDEF"/>
</dbReference>
<evidence type="ECO:0000256" key="2">
    <source>
        <dbReference type="ARBA" id="ARBA00023125"/>
    </source>
</evidence>
<dbReference type="PANTHER" id="PTHR43280:SF2">
    <property type="entry name" value="HTH-TYPE TRANSCRIPTIONAL REGULATOR EXSA"/>
    <property type="match status" value="1"/>
</dbReference>